<evidence type="ECO:0000313" key="6">
    <source>
        <dbReference type="Proteomes" id="UP000008068"/>
    </source>
</evidence>
<dbReference type="PANTHER" id="PTHR46172:SF1">
    <property type="entry name" value="DNA POLYMERASE EPSILON SUBUNIT 3"/>
    <property type="match status" value="1"/>
</dbReference>
<dbReference type="AlphaFoldDB" id="G0MLU7"/>
<dbReference type="Gene3D" id="1.10.20.10">
    <property type="entry name" value="Histone, subunit A"/>
    <property type="match status" value="1"/>
</dbReference>
<dbReference type="GO" id="GO:0008623">
    <property type="term" value="C:CHRAC"/>
    <property type="evidence" value="ECO:0007669"/>
    <property type="project" value="TreeGrafter"/>
</dbReference>
<dbReference type="InterPro" id="IPR009072">
    <property type="entry name" value="Histone-fold"/>
</dbReference>
<dbReference type="GO" id="GO:0031490">
    <property type="term" value="F:chromatin DNA binding"/>
    <property type="evidence" value="ECO:0007669"/>
    <property type="project" value="TreeGrafter"/>
</dbReference>
<dbReference type="FunCoup" id="G0MLU7">
    <property type="interactions" value="1558"/>
</dbReference>
<keyword evidence="6" id="KW-1185">Reference proteome</keyword>
<dbReference type="GO" id="GO:0031507">
    <property type="term" value="P:heterochromatin formation"/>
    <property type="evidence" value="ECO:0007669"/>
    <property type="project" value="TreeGrafter"/>
</dbReference>
<dbReference type="OMA" id="EIWKANR"/>
<feature type="domain" description="Transcription factor CBF/NF-Y/archaeal histone" evidence="4">
    <location>
        <begin position="18"/>
        <end position="79"/>
    </location>
</feature>
<comment type="subcellular location">
    <subcellularLocation>
        <location evidence="1">Nucleus</location>
    </subcellularLocation>
</comment>
<dbReference type="Proteomes" id="UP000008068">
    <property type="component" value="Unassembled WGS sequence"/>
</dbReference>
<dbReference type="GO" id="GO:0006272">
    <property type="term" value="P:leading strand elongation"/>
    <property type="evidence" value="ECO:0007669"/>
    <property type="project" value="TreeGrafter"/>
</dbReference>
<dbReference type="GO" id="GO:0008622">
    <property type="term" value="C:epsilon DNA polymerase complex"/>
    <property type="evidence" value="ECO:0007669"/>
    <property type="project" value="TreeGrafter"/>
</dbReference>
<dbReference type="PANTHER" id="PTHR46172">
    <property type="entry name" value="DNA POLYMERASE EPSILON SUBUNIT 3"/>
    <property type="match status" value="1"/>
</dbReference>
<reference evidence="6" key="1">
    <citation type="submission" date="2011-07" db="EMBL/GenBank/DDBJ databases">
        <authorList>
            <consortium name="Caenorhabditis brenneri Sequencing and Analysis Consortium"/>
            <person name="Wilson R.K."/>
        </authorList>
    </citation>
    <scope>NUCLEOTIDE SEQUENCE [LARGE SCALE GENOMIC DNA]</scope>
    <source>
        <strain evidence="6">PB2801</strain>
    </source>
</reference>
<sequence>MINNQVSDPVDNRIAQMLLPAAIVARIMKEDGVSASKEARELITRAAAVFLLNVSDVSFLAAHEKKHKTVAAEDVVKALRDLEYERIYEHCKMINENWKILRQQKALARKLQAAEGSQESTEMMEEGDGDVEEVVEDTLFNDSIN</sequence>
<keyword evidence="2" id="KW-0539">Nucleus</keyword>
<evidence type="ECO:0000313" key="5">
    <source>
        <dbReference type="EMBL" id="EGT35677.1"/>
    </source>
</evidence>
<dbReference type="InterPro" id="IPR003958">
    <property type="entry name" value="CBFA_NFYB_domain"/>
</dbReference>
<dbReference type="GO" id="GO:0046982">
    <property type="term" value="F:protein heterodimerization activity"/>
    <property type="evidence" value="ECO:0007669"/>
    <property type="project" value="InterPro"/>
</dbReference>
<organism evidence="6">
    <name type="scientific">Caenorhabditis brenneri</name>
    <name type="common">Nematode worm</name>
    <dbReference type="NCBI Taxonomy" id="135651"/>
    <lineage>
        <taxon>Eukaryota</taxon>
        <taxon>Metazoa</taxon>
        <taxon>Ecdysozoa</taxon>
        <taxon>Nematoda</taxon>
        <taxon>Chromadorea</taxon>
        <taxon>Rhabditida</taxon>
        <taxon>Rhabditina</taxon>
        <taxon>Rhabditomorpha</taxon>
        <taxon>Rhabditoidea</taxon>
        <taxon>Rhabditidae</taxon>
        <taxon>Peloderinae</taxon>
        <taxon>Caenorhabditis</taxon>
    </lineage>
</organism>
<evidence type="ECO:0000256" key="3">
    <source>
        <dbReference type="ARBA" id="ARBA00039793"/>
    </source>
</evidence>
<name>G0MLU7_CAEBE</name>
<dbReference type="InterPro" id="IPR051377">
    <property type="entry name" value="DNA_Pol-Epsilon_Subunit"/>
</dbReference>
<proteinExistence type="predicted"/>
<dbReference type="OrthoDB" id="1707486at2759"/>
<evidence type="ECO:0000259" key="4">
    <source>
        <dbReference type="Pfam" id="PF00808"/>
    </source>
</evidence>
<gene>
    <name evidence="5" type="ORF">CAEBREN_11089</name>
</gene>
<dbReference type="GO" id="GO:0006974">
    <property type="term" value="P:DNA damage response"/>
    <property type="evidence" value="ECO:0007669"/>
    <property type="project" value="TreeGrafter"/>
</dbReference>
<dbReference type="EMBL" id="GL379800">
    <property type="protein sequence ID" value="EGT35677.1"/>
    <property type="molecule type" value="Genomic_DNA"/>
</dbReference>
<dbReference type="eggNOG" id="KOG0870">
    <property type="taxonomic scope" value="Eukaryota"/>
</dbReference>
<protein>
    <recommendedName>
        <fullName evidence="3">DNA polymerase epsilon subunit 3</fullName>
    </recommendedName>
</protein>
<dbReference type="SUPFAM" id="SSF47113">
    <property type="entry name" value="Histone-fold"/>
    <property type="match status" value="1"/>
</dbReference>
<dbReference type="HOGENOM" id="CLU_1866944_0_0_1"/>
<dbReference type="InParanoid" id="G0MLU7"/>
<evidence type="ECO:0000256" key="2">
    <source>
        <dbReference type="ARBA" id="ARBA00023242"/>
    </source>
</evidence>
<dbReference type="CDD" id="cd22928">
    <property type="entry name" value="HFD_POLE3_DPB4"/>
    <property type="match status" value="1"/>
</dbReference>
<evidence type="ECO:0000256" key="1">
    <source>
        <dbReference type="ARBA" id="ARBA00004123"/>
    </source>
</evidence>
<accession>G0MLU7</accession>
<dbReference type="Pfam" id="PF00808">
    <property type="entry name" value="CBFD_NFYB_HMF"/>
    <property type="match status" value="1"/>
</dbReference>
<dbReference type="STRING" id="135651.G0MLU7"/>